<evidence type="ECO:0000313" key="4">
    <source>
        <dbReference type="Proteomes" id="UP001469553"/>
    </source>
</evidence>
<comment type="caution">
    <text evidence="3">The sequence shown here is derived from an EMBL/GenBank/DDBJ whole genome shotgun (WGS) entry which is preliminary data.</text>
</comment>
<dbReference type="EMBL" id="JAHRIP010019041">
    <property type="protein sequence ID" value="MEQ2286706.1"/>
    <property type="molecule type" value="Genomic_DNA"/>
</dbReference>
<dbReference type="InterPro" id="IPR036116">
    <property type="entry name" value="FN3_sf"/>
</dbReference>
<accession>A0ABV0XZ00</accession>
<feature type="domain" description="Fibronectin type-III" evidence="2">
    <location>
        <begin position="1"/>
        <end position="90"/>
    </location>
</feature>
<feature type="domain" description="Fibronectin type-III" evidence="2">
    <location>
        <begin position="273"/>
        <end position="364"/>
    </location>
</feature>
<name>A0ABV0XZ00_9TELE</name>
<reference evidence="3 4" key="1">
    <citation type="submission" date="2021-06" db="EMBL/GenBank/DDBJ databases">
        <authorList>
            <person name="Palmer J.M."/>
        </authorList>
    </citation>
    <scope>NUCLEOTIDE SEQUENCE [LARGE SCALE GENOMIC DNA]</scope>
    <source>
        <strain evidence="3 4">AS_MEX2019</strain>
        <tissue evidence="3">Muscle</tissue>
    </source>
</reference>
<dbReference type="PROSITE" id="PS50853">
    <property type="entry name" value="FN3"/>
    <property type="match status" value="6"/>
</dbReference>
<proteinExistence type="predicted"/>
<evidence type="ECO:0000259" key="2">
    <source>
        <dbReference type="PROSITE" id="PS50853"/>
    </source>
</evidence>
<dbReference type="CDD" id="cd00063">
    <property type="entry name" value="FN3"/>
    <property type="match status" value="7"/>
</dbReference>
<feature type="domain" description="Fibronectin type-III" evidence="2">
    <location>
        <begin position="177"/>
        <end position="266"/>
    </location>
</feature>
<dbReference type="PANTHER" id="PTHR46708:SF13">
    <property type="entry name" value="TENASCIN-R"/>
    <property type="match status" value="1"/>
</dbReference>
<dbReference type="Pfam" id="PF00041">
    <property type="entry name" value="fn3"/>
    <property type="match status" value="7"/>
</dbReference>
<sequence>MNLNTRGVTDRTIELEWEGSVMVTDFLVTYTPTSPGGVQLEIRLPGNTTSWIITGLEAGIEYNINVFAVINNSISVPSSITVWTYFTNPDGLVFKSITETSVEVQWQPFYYSFDGWEISFIPKDNDGGMTAQLPSTITSFVQTGLRPGEEYTVNLVALRDQGRSQPVTATFTTLIDGPTQLIVRDVSDSVAFVEWTPPKAKIDQIVLRYGLVGGEGPRTTFRLQPTLTQYSLQVLRPGSQYEVSVSGVRKGNESGSISIEFTTALSFFSEIDAPKNLRLVSKTSTTLELEWDNTEAEVEGYQVVYSTLAGDQYDKVIVPCNKGATTKTNLTDLLPGTEYGIGISAMKGINQSTPATMNARTGLDAPRRLTVTASTDNSITLVWDVVQGPIDHYRVTFTSSSGITTELMVPKDITTTTLTDLEPGSEYTITVAARRGRQQSTATTIYSFTGIRPVTHLYLSEGTSDSVLVAWSAPAPPADLFILSYSSADGTDTSKVTLDGSKTWSLVQDLLPSTHYMFSLITIQGDVSSEPITASLITEMDPPKELAVSDVTEDAVTISWIKPLAHFEYYKLSYQSARGQVNSEMIDRDVTNYTLSSLFPATEYEISLNTVRGGEESKPVSTSVFTAATDFITLLCVQCCVHVRHGKSPTLPLPQCHNDAFRYRNMVMVRRSIKNQSVQDSVNGAKLASR</sequence>
<gene>
    <name evidence="3" type="ORF">AMECASPLE_005168</name>
</gene>
<dbReference type="PANTHER" id="PTHR46708">
    <property type="entry name" value="TENASCIN"/>
    <property type="match status" value="1"/>
</dbReference>
<dbReference type="Proteomes" id="UP001469553">
    <property type="component" value="Unassembled WGS sequence"/>
</dbReference>
<dbReference type="Gene3D" id="2.60.40.10">
    <property type="entry name" value="Immunoglobulins"/>
    <property type="match status" value="7"/>
</dbReference>
<dbReference type="InterPro" id="IPR003961">
    <property type="entry name" value="FN3_dom"/>
</dbReference>
<dbReference type="InterPro" id="IPR013783">
    <property type="entry name" value="Ig-like_fold"/>
</dbReference>
<evidence type="ECO:0000313" key="3">
    <source>
        <dbReference type="EMBL" id="MEQ2286706.1"/>
    </source>
</evidence>
<dbReference type="SMART" id="SM00060">
    <property type="entry name" value="FN3"/>
    <property type="match status" value="7"/>
</dbReference>
<feature type="domain" description="Fibronectin type-III" evidence="2">
    <location>
        <begin position="542"/>
        <end position="630"/>
    </location>
</feature>
<keyword evidence="4" id="KW-1185">Reference proteome</keyword>
<feature type="domain" description="Fibronectin type-III" evidence="2">
    <location>
        <begin position="365"/>
        <end position="454"/>
    </location>
</feature>
<protein>
    <recommendedName>
        <fullName evidence="2">Fibronectin type-III domain-containing protein</fullName>
    </recommendedName>
</protein>
<dbReference type="InterPro" id="IPR050991">
    <property type="entry name" value="ECM_Regulatory_Proteins"/>
</dbReference>
<organism evidence="3 4">
    <name type="scientific">Ameca splendens</name>
    <dbReference type="NCBI Taxonomy" id="208324"/>
    <lineage>
        <taxon>Eukaryota</taxon>
        <taxon>Metazoa</taxon>
        <taxon>Chordata</taxon>
        <taxon>Craniata</taxon>
        <taxon>Vertebrata</taxon>
        <taxon>Euteleostomi</taxon>
        <taxon>Actinopterygii</taxon>
        <taxon>Neopterygii</taxon>
        <taxon>Teleostei</taxon>
        <taxon>Neoteleostei</taxon>
        <taxon>Acanthomorphata</taxon>
        <taxon>Ovalentaria</taxon>
        <taxon>Atherinomorphae</taxon>
        <taxon>Cyprinodontiformes</taxon>
        <taxon>Goodeidae</taxon>
        <taxon>Ameca</taxon>
    </lineage>
</organism>
<dbReference type="SUPFAM" id="SSF49265">
    <property type="entry name" value="Fibronectin type III"/>
    <property type="match status" value="5"/>
</dbReference>
<feature type="domain" description="Fibronectin type-III" evidence="2">
    <location>
        <begin position="455"/>
        <end position="541"/>
    </location>
</feature>
<evidence type="ECO:0000256" key="1">
    <source>
        <dbReference type="ARBA" id="ARBA00022737"/>
    </source>
</evidence>
<keyword evidence="1" id="KW-0677">Repeat</keyword>